<dbReference type="Gene3D" id="1.10.150.50">
    <property type="entry name" value="Transcription Factor, Ets-1"/>
    <property type="match status" value="1"/>
</dbReference>
<dbReference type="InterPro" id="IPR013761">
    <property type="entry name" value="SAM/pointed_sf"/>
</dbReference>
<gene>
    <name evidence="3" type="primary">LOC116359903</name>
</gene>
<dbReference type="InterPro" id="IPR011990">
    <property type="entry name" value="TPR-like_helical_dom_sf"/>
</dbReference>
<dbReference type="Pfam" id="PF07647">
    <property type="entry name" value="SAM_2"/>
    <property type="match status" value="1"/>
</dbReference>
<dbReference type="Ensembl" id="ENSOKIT00005105975.1">
    <property type="protein sequence ID" value="ENSOKIP00005098883.1"/>
    <property type="gene ID" value="ENSOKIG00005043534.1"/>
</dbReference>
<reference evidence="3" key="2">
    <citation type="submission" date="2025-09" db="UniProtKB">
        <authorList>
            <consortium name="Ensembl"/>
        </authorList>
    </citation>
    <scope>IDENTIFICATION</scope>
</reference>
<dbReference type="SUPFAM" id="SSF48452">
    <property type="entry name" value="TPR-like"/>
    <property type="match status" value="1"/>
</dbReference>
<organism evidence="3 4">
    <name type="scientific">Oncorhynchus kisutch</name>
    <name type="common">Coho salmon</name>
    <name type="synonym">Salmo kisutch</name>
    <dbReference type="NCBI Taxonomy" id="8019"/>
    <lineage>
        <taxon>Eukaryota</taxon>
        <taxon>Metazoa</taxon>
        <taxon>Chordata</taxon>
        <taxon>Craniata</taxon>
        <taxon>Vertebrata</taxon>
        <taxon>Euteleostomi</taxon>
        <taxon>Actinopterygii</taxon>
        <taxon>Neopterygii</taxon>
        <taxon>Teleostei</taxon>
        <taxon>Protacanthopterygii</taxon>
        <taxon>Salmoniformes</taxon>
        <taxon>Salmonidae</taxon>
        <taxon>Salmoninae</taxon>
        <taxon>Oncorhynchus</taxon>
    </lineage>
</organism>
<protein>
    <submittedName>
        <fullName evidence="3">Sterile alpha motif domain-containing protein 9-like</fullName>
    </submittedName>
</protein>
<sequence>MEQFKERGQHPRQRLVHLRPLIAEEPDELPVEKWTDSNVSSWLRTIGVKEQYIKKLYEEEVDGRILLVLTEDYLRKEIGMKSGPALLIIRKRNELIDTKQTTRGKEKPQSSNNSEQESKKKKPGSAPQIPETDQGLSEEEKQTHQGQSVEDNVLTTKRDCKPRPFGKEGIDFTYVKHSVLQPESGVFDLISPCHEYKSLDNAAKLDRTRLQAKFAKEVLKFGSGCMNIRSNGTIHFGVMDSRDDAGYVHGEIIGVLVSEKDIYVDALDHIERSFSRSDSEHVRQCIRPPRFIEVMDINSTEKRYVVEVDIIPSISIVKNRVYSVRLPNFKESSNKIEHEKETIYRRVGSKTEPVSDQNDFYQRVRDRDAQREEAEHCRYVNTPDICQDLGRKLTMLITSGKKFIEKEKWYILVTNKFKPDDLSSIDFLLNMNIFCVFDFDTDSKLSGLCSKYIQHHAANMHFMQNYKITSGMSIGEFVSHLHLFEQTSWIFCNGRSDYKGNENPCDEMTWIKTKITLLRESVSLICKQVLPKGAFLVVFLLTSPVEKPLLHTFYEFFTDMEGHEDIICISESEDNYQKWQSFAEGSCGTETVNRSSVVGMKMSHVDATLQRIQPVTSRDTKHLPIYLKGQCLLETRDEERMYSLEILSVNHCDETSDDYIKAEKENIERQFYHGGRVTWLNFWLAEKRFVGEVIQRDAYREVSELLTDTMKWGVDRPVNSINIYHHPGSGGSTVGRQVLWNKRTDLRCAVVKPSYSAATVSEHAVQLREYEEKDPEKCLPVLLLIEDCDKEYLDELRNELEFAVNTKKIKQGTPCFIMLSCRRSHNPEKMCKDAPLQNVAVTHKLSKEEKRQFAGKRQKLEEQYQPEFILTFVLMSEEFEHQKIVEYVAQFVKHLLQDIDHEAVVTRLIRYVALLNTYVQNSFISQSHCEALLVFTIHIDRFRQHAFERSLSEQAKLVFIHLRDDKTHIESVRIIHPLVAKEILQQLLGDQKQQSGLAMDLLHEDGLFEHRFGKEDYGKFLRALFMRRCRVSKGDESNSFFSPLIEHVSEKETPDKAIELLKEAYKRFNKDAFFAQQLARLNYSHEKFEEAKDWAEIAAKQMPNNSYILDTKGQVYRRWFNAKCKAIEKVPKTAENTADAVETALKAMECFRECEKSAISDLENMNNSGFFAAVEVGCSLLKLVFSLRVFSSKTYGHSECMKYLLTDYIPEEVKKPWENFHINLKGLQMTLHEALEWISEDLSYFQTDISADEEETIESSEMKISHPMTWLVRKSSEYGKYFSDASISIAPKLCQLNPGSLTPFMKRMIIYRLGGGNITSIFSLLTDQKERDQVKVLENIISLYPSNPLMARLDQMDLVNYIAAHIALSCLTTQSPKLAALKDLQKLSQQFPKEKRKCLSSALFLLILLFWPEDHDTDPEKETKYNIVLSAVEYLKRSYWTKMKDIPQRKKRIYTHFFLSNGSGWDKIVHKSKVEMITKVLSISEKRMKWFSGEVWKMPEMAKLLRTVSGWTEDGIVYLEGPKEKKFTIPHLKAASVPYGNENITFYLGFTFRGPVAYNVTVKK</sequence>
<dbReference type="Proteomes" id="UP000694557">
    <property type="component" value="Unassembled WGS sequence"/>
</dbReference>
<feature type="region of interest" description="Disordered" evidence="1">
    <location>
        <begin position="98"/>
        <end position="161"/>
    </location>
</feature>
<proteinExistence type="predicted"/>
<evidence type="ECO:0000313" key="3">
    <source>
        <dbReference type="Ensembl" id="ENSOKIP00005098883.1"/>
    </source>
</evidence>
<dbReference type="FunFam" id="1.10.150.50:FF:000126">
    <property type="entry name" value="Zmp:0000000735"/>
    <property type="match status" value="1"/>
</dbReference>
<accession>A0A8C7K7Z4</accession>
<dbReference type="KEGG" id="oki:109881303"/>
<dbReference type="PANTHER" id="PTHR16155">
    <property type="entry name" value="DED DOMAIN-CONTAINING PROTEIN"/>
    <property type="match status" value="1"/>
</dbReference>
<keyword evidence="4" id="KW-1185">Reference proteome</keyword>
<reference evidence="3" key="1">
    <citation type="submission" date="2025-08" db="UniProtKB">
        <authorList>
            <consortium name="Ensembl"/>
        </authorList>
    </citation>
    <scope>IDENTIFICATION</scope>
</reference>
<dbReference type="SUPFAM" id="SSF47769">
    <property type="entry name" value="SAM/Pointed domain"/>
    <property type="match status" value="1"/>
</dbReference>
<evidence type="ECO:0000256" key="1">
    <source>
        <dbReference type="SAM" id="MobiDB-lite"/>
    </source>
</evidence>
<dbReference type="SMART" id="SM00454">
    <property type="entry name" value="SAM"/>
    <property type="match status" value="1"/>
</dbReference>
<dbReference type="GeneTree" id="ENSGT00390000013973"/>
<feature type="compositionally biased region" description="Polar residues" evidence="1">
    <location>
        <begin position="144"/>
        <end position="155"/>
    </location>
</feature>
<dbReference type="Gene3D" id="1.25.40.10">
    <property type="entry name" value="Tetratricopeptide repeat domain"/>
    <property type="match status" value="1"/>
</dbReference>
<dbReference type="PANTHER" id="PTHR16155:SF3">
    <property type="entry name" value="STERILE ALPHA MOTIF DOMAIN-CONTAINING PROTEIN 9-LIKE"/>
    <property type="match status" value="1"/>
</dbReference>
<evidence type="ECO:0000259" key="2">
    <source>
        <dbReference type="PROSITE" id="PS50105"/>
    </source>
</evidence>
<dbReference type="InterPro" id="IPR001660">
    <property type="entry name" value="SAM"/>
</dbReference>
<evidence type="ECO:0000313" key="4">
    <source>
        <dbReference type="Proteomes" id="UP000694557"/>
    </source>
</evidence>
<dbReference type="GO" id="GO:0005737">
    <property type="term" value="C:cytoplasm"/>
    <property type="evidence" value="ECO:0007669"/>
    <property type="project" value="TreeGrafter"/>
</dbReference>
<feature type="domain" description="SAM" evidence="2">
    <location>
        <begin position="34"/>
        <end position="80"/>
    </location>
</feature>
<dbReference type="PROSITE" id="PS50105">
    <property type="entry name" value="SAM_DOMAIN"/>
    <property type="match status" value="1"/>
</dbReference>
<name>A0A8C7K7Z4_ONCKI</name>